<protein>
    <submittedName>
        <fullName evidence="1">Uncharacterized protein</fullName>
    </submittedName>
</protein>
<organism evidence="1 2">
    <name type="scientific">Elysia marginata</name>
    <dbReference type="NCBI Taxonomy" id="1093978"/>
    <lineage>
        <taxon>Eukaryota</taxon>
        <taxon>Metazoa</taxon>
        <taxon>Spiralia</taxon>
        <taxon>Lophotrochozoa</taxon>
        <taxon>Mollusca</taxon>
        <taxon>Gastropoda</taxon>
        <taxon>Heterobranchia</taxon>
        <taxon>Euthyneura</taxon>
        <taxon>Panpulmonata</taxon>
        <taxon>Sacoglossa</taxon>
        <taxon>Placobranchoidea</taxon>
        <taxon>Plakobranchidae</taxon>
        <taxon>Elysia</taxon>
    </lineage>
</organism>
<dbReference type="AlphaFoldDB" id="A0AAV4IY34"/>
<dbReference type="Proteomes" id="UP000762676">
    <property type="component" value="Unassembled WGS sequence"/>
</dbReference>
<evidence type="ECO:0000313" key="2">
    <source>
        <dbReference type="Proteomes" id="UP000762676"/>
    </source>
</evidence>
<reference evidence="1 2" key="1">
    <citation type="journal article" date="2021" name="Elife">
        <title>Chloroplast acquisition without the gene transfer in kleptoplastic sea slugs, Plakobranchus ocellatus.</title>
        <authorList>
            <person name="Maeda T."/>
            <person name="Takahashi S."/>
            <person name="Yoshida T."/>
            <person name="Shimamura S."/>
            <person name="Takaki Y."/>
            <person name="Nagai Y."/>
            <person name="Toyoda A."/>
            <person name="Suzuki Y."/>
            <person name="Arimoto A."/>
            <person name="Ishii H."/>
            <person name="Satoh N."/>
            <person name="Nishiyama T."/>
            <person name="Hasebe M."/>
            <person name="Maruyama T."/>
            <person name="Minagawa J."/>
            <person name="Obokata J."/>
            <person name="Shigenobu S."/>
        </authorList>
    </citation>
    <scope>NUCLEOTIDE SEQUENCE [LARGE SCALE GENOMIC DNA]</scope>
</reference>
<sequence>MDGIRNFVFKDGHIIELTLSFQLLKISIFFLQVYFMDSGEAVQQRKSLFQGLELSILADVQDMLHQHNRYISELRCAYEFARNCYDSHVMVIIENARASAEHERRYNVPTSKDIAVLMLKDPVGYREAMSEDASVNYTKLMTLFNIPSYFRLAEMAGAFS</sequence>
<evidence type="ECO:0000313" key="1">
    <source>
        <dbReference type="EMBL" id="GFS15332.1"/>
    </source>
</evidence>
<keyword evidence="2" id="KW-1185">Reference proteome</keyword>
<comment type="caution">
    <text evidence="1">The sequence shown here is derived from an EMBL/GenBank/DDBJ whole genome shotgun (WGS) entry which is preliminary data.</text>
</comment>
<name>A0AAV4IY34_9GAST</name>
<gene>
    <name evidence="1" type="ORF">ElyMa_004930100</name>
</gene>
<accession>A0AAV4IY34</accession>
<dbReference type="EMBL" id="BMAT01009870">
    <property type="protein sequence ID" value="GFS15332.1"/>
    <property type="molecule type" value="Genomic_DNA"/>
</dbReference>
<proteinExistence type="predicted"/>